<proteinExistence type="predicted"/>
<sequence>MLQRRGVGITMQRSVPRPQNGAPCRVTWILRFSDLALVTKGADPTRPKTSLGSILTRSSNRPGAPPKRPVQRHADNGRRRSERSDITRAPSSTRLEQNANYSKGSEPRQIPSQPIVQPAVAVDEKDGPAQVQSLDQGSSTRQSLQHASEGEHARKIVEAPLEGKDGNLPRTNLDELFAPRIYSAQRTRGKGGDYSGYLPPAVTRSPGSLGPVERALLALGRNKDVPYESRRQALDIISRSVPGRARKGTSSTTDRPQMLKLLPNVVIA</sequence>
<feature type="compositionally biased region" description="Basic and acidic residues" evidence="1">
    <location>
        <begin position="72"/>
        <end position="86"/>
    </location>
</feature>
<evidence type="ECO:0000313" key="3">
    <source>
        <dbReference type="Proteomes" id="UP000054018"/>
    </source>
</evidence>
<dbReference type="Proteomes" id="UP000054018">
    <property type="component" value="Unassembled WGS sequence"/>
</dbReference>
<keyword evidence="3" id="KW-1185">Reference proteome</keyword>
<feature type="compositionally biased region" description="Polar residues" evidence="1">
    <location>
        <begin position="89"/>
        <end position="103"/>
    </location>
</feature>
<feature type="compositionally biased region" description="Polar residues" evidence="1">
    <location>
        <begin position="47"/>
        <end position="61"/>
    </location>
</feature>
<protein>
    <submittedName>
        <fullName evidence="2">Uncharacterized protein</fullName>
    </submittedName>
</protein>
<dbReference type="EMBL" id="KN833687">
    <property type="protein sequence ID" value="KIK30199.1"/>
    <property type="molecule type" value="Genomic_DNA"/>
</dbReference>
<dbReference type="OrthoDB" id="2617228at2759"/>
<evidence type="ECO:0000313" key="2">
    <source>
        <dbReference type="EMBL" id="KIK30199.1"/>
    </source>
</evidence>
<feature type="region of interest" description="Disordered" evidence="1">
    <location>
        <begin position="41"/>
        <end position="152"/>
    </location>
</feature>
<gene>
    <name evidence="2" type="ORF">PISMIDRAFT_6307</name>
</gene>
<feature type="region of interest" description="Disordered" evidence="1">
    <location>
        <begin position="1"/>
        <end position="22"/>
    </location>
</feature>
<dbReference type="HOGENOM" id="CLU_1090545_0_0_1"/>
<name>A0A0C9ZVX8_9AGAM</name>
<reference evidence="3" key="2">
    <citation type="submission" date="2015-01" db="EMBL/GenBank/DDBJ databases">
        <title>Evolutionary Origins and Diversification of the Mycorrhizal Mutualists.</title>
        <authorList>
            <consortium name="DOE Joint Genome Institute"/>
            <consortium name="Mycorrhizal Genomics Consortium"/>
            <person name="Kohler A."/>
            <person name="Kuo A."/>
            <person name="Nagy L.G."/>
            <person name="Floudas D."/>
            <person name="Copeland A."/>
            <person name="Barry K.W."/>
            <person name="Cichocki N."/>
            <person name="Veneault-Fourrey C."/>
            <person name="LaButti K."/>
            <person name="Lindquist E.A."/>
            <person name="Lipzen A."/>
            <person name="Lundell T."/>
            <person name="Morin E."/>
            <person name="Murat C."/>
            <person name="Riley R."/>
            <person name="Ohm R."/>
            <person name="Sun H."/>
            <person name="Tunlid A."/>
            <person name="Henrissat B."/>
            <person name="Grigoriev I.V."/>
            <person name="Hibbett D.S."/>
            <person name="Martin F."/>
        </authorList>
    </citation>
    <scope>NUCLEOTIDE SEQUENCE [LARGE SCALE GENOMIC DNA]</scope>
    <source>
        <strain evidence="3">441</strain>
    </source>
</reference>
<reference evidence="2 3" key="1">
    <citation type="submission" date="2014-04" db="EMBL/GenBank/DDBJ databases">
        <authorList>
            <consortium name="DOE Joint Genome Institute"/>
            <person name="Kuo A."/>
            <person name="Kohler A."/>
            <person name="Costa M.D."/>
            <person name="Nagy L.G."/>
            <person name="Floudas D."/>
            <person name="Copeland A."/>
            <person name="Barry K.W."/>
            <person name="Cichocki N."/>
            <person name="Veneault-Fourrey C."/>
            <person name="LaButti K."/>
            <person name="Lindquist E.A."/>
            <person name="Lipzen A."/>
            <person name="Lundell T."/>
            <person name="Morin E."/>
            <person name="Murat C."/>
            <person name="Sun H."/>
            <person name="Tunlid A."/>
            <person name="Henrissat B."/>
            <person name="Grigoriev I.V."/>
            <person name="Hibbett D.S."/>
            <person name="Martin F."/>
            <person name="Nordberg H.P."/>
            <person name="Cantor M.N."/>
            <person name="Hua S.X."/>
        </authorList>
    </citation>
    <scope>NUCLEOTIDE SEQUENCE [LARGE SCALE GENOMIC DNA]</scope>
    <source>
        <strain evidence="2 3">441</strain>
    </source>
</reference>
<accession>A0A0C9ZVX8</accession>
<organism evidence="2 3">
    <name type="scientific">Pisolithus microcarpus 441</name>
    <dbReference type="NCBI Taxonomy" id="765257"/>
    <lineage>
        <taxon>Eukaryota</taxon>
        <taxon>Fungi</taxon>
        <taxon>Dikarya</taxon>
        <taxon>Basidiomycota</taxon>
        <taxon>Agaricomycotina</taxon>
        <taxon>Agaricomycetes</taxon>
        <taxon>Agaricomycetidae</taxon>
        <taxon>Boletales</taxon>
        <taxon>Sclerodermatineae</taxon>
        <taxon>Pisolithaceae</taxon>
        <taxon>Pisolithus</taxon>
    </lineage>
</organism>
<evidence type="ECO:0000256" key="1">
    <source>
        <dbReference type="SAM" id="MobiDB-lite"/>
    </source>
</evidence>
<feature type="compositionally biased region" description="Polar residues" evidence="1">
    <location>
        <begin position="130"/>
        <end position="146"/>
    </location>
</feature>
<dbReference type="AlphaFoldDB" id="A0A0C9ZVX8"/>